<evidence type="ECO:0000313" key="1">
    <source>
        <dbReference type="Ensembl" id="ENSCSRP00000019002.1"/>
    </source>
</evidence>
<accession>A0A8C3SY07</accession>
<dbReference type="Proteomes" id="UP000694403">
    <property type="component" value="Unplaced"/>
</dbReference>
<dbReference type="Ensembl" id="ENSCSRT00000019871.1">
    <property type="protein sequence ID" value="ENSCSRP00000019002.1"/>
    <property type="gene ID" value="ENSCSRG00000014510.1"/>
</dbReference>
<sequence>MRDTQGRFPGASSCPVGAARPWRCWVISGGILKLRSKPPSQPHNKMGCVWSQPGCTGSRGGTRQGKAVCVWSRTGCVGSRGGTRQGKAVCVWSRTGCAGIRGGTWQGKAVCLWSRTGCVGSRGGTRQGKAVCVWSRTGRVGSRGGTRQGKAVCLWSRTGCAGSRGGTRQGKAVCLWSRAGSPPGCSRHHIPEPCITFQRSGLESAAPCSWAVGFGQPCSVAAQSWPFSSPWPSPCPSLGTGAFVLAAPC</sequence>
<evidence type="ECO:0000313" key="2">
    <source>
        <dbReference type="Proteomes" id="UP000694403"/>
    </source>
</evidence>
<organism evidence="1 2">
    <name type="scientific">Chelydra serpentina</name>
    <name type="common">Snapping turtle</name>
    <name type="synonym">Testudo serpentina</name>
    <dbReference type="NCBI Taxonomy" id="8475"/>
    <lineage>
        <taxon>Eukaryota</taxon>
        <taxon>Metazoa</taxon>
        <taxon>Chordata</taxon>
        <taxon>Craniata</taxon>
        <taxon>Vertebrata</taxon>
        <taxon>Euteleostomi</taxon>
        <taxon>Archelosauria</taxon>
        <taxon>Testudinata</taxon>
        <taxon>Testudines</taxon>
        <taxon>Cryptodira</taxon>
        <taxon>Durocryptodira</taxon>
        <taxon>Americhelydia</taxon>
        <taxon>Chelydroidea</taxon>
        <taxon>Chelydridae</taxon>
        <taxon>Chelydra</taxon>
    </lineage>
</organism>
<dbReference type="AlphaFoldDB" id="A0A8C3SY07"/>
<reference evidence="1" key="1">
    <citation type="submission" date="2025-08" db="UniProtKB">
        <authorList>
            <consortium name="Ensembl"/>
        </authorList>
    </citation>
    <scope>IDENTIFICATION</scope>
</reference>
<proteinExistence type="predicted"/>
<reference evidence="1" key="2">
    <citation type="submission" date="2025-09" db="UniProtKB">
        <authorList>
            <consortium name="Ensembl"/>
        </authorList>
    </citation>
    <scope>IDENTIFICATION</scope>
</reference>
<protein>
    <submittedName>
        <fullName evidence="1">Uncharacterized protein</fullName>
    </submittedName>
</protein>
<name>A0A8C3SY07_CHESE</name>
<keyword evidence="2" id="KW-1185">Reference proteome</keyword>